<reference evidence="2" key="1">
    <citation type="submission" date="2022-08" db="EMBL/GenBank/DDBJ databases">
        <authorList>
            <consortium name="DOE Joint Genome Institute"/>
            <person name="Min B."/>
            <person name="Riley R."/>
            <person name="Sierra-Patev S."/>
            <person name="Naranjo-Ortiz M."/>
            <person name="Looney B."/>
            <person name="Konkel Z."/>
            <person name="Slot J.C."/>
            <person name="Sakamoto Y."/>
            <person name="Steenwyk J.L."/>
            <person name="Rokas A."/>
            <person name="Carro J."/>
            <person name="Camarero S."/>
            <person name="Ferreira P."/>
            <person name="Molpeceres G."/>
            <person name="Ruiz-Duenas F.J."/>
            <person name="Serrano A."/>
            <person name="Henrissat B."/>
            <person name="Drula E."/>
            <person name="Hughes K.W."/>
            <person name="Mata J.L."/>
            <person name="Ishikawa N.K."/>
            <person name="Vargas-Isla R."/>
            <person name="Ushijima S."/>
            <person name="Smith C.A."/>
            <person name="Ahrendt S."/>
            <person name="Andreopoulos W."/>
            <person name="He G."/>
            <person name="Labutti K."/>
            <person name="Lipzen A."/>
            <person name="Ng V."/>
            <person name="Sandor L."/>
            <person name="Barry K."/>
            <person name="Martinez A.T."/>
            <person name="Xiao Y."/>
            <person name="Gibbons J.G."/>
            <person name="Terashima K."/>
            <person name="Hibbett D.S."/>
            <person name="Grigoriev I.V."/>
        </authorList>
    </citation>
    <scope>NUCLEOTIDE SEQUENCE</scope>
    <source>
        <strain evidence="2">TFB10827</strain>
    </source>
</reference>
<feature type="region of interest" description="Disordered" evidence="1">
    <location>
        <begin position="232"/>
        <end position="254"/>
    </location>
</feature>
<comment type="caution">
    <text evidence="2">The sequence shown here is derived from an EMBL/GenBank/DDBJ whole genome shotgun (WGS) entry which is preliminary data.</text>
</comment>
<feature type="region of interest" description="Disordered" evidence="1">
    <location>
        <begin position="93"/>
        <end position="132"/>
    </location>
</feature>
<name>A0ABQ8Q433_9AGAR</name>
<accession>A0ABQ8Q433</accession>
<evidence type="ECO:0000256" key="1">
    <source>
        <dbReference type="SAM" id="MobiDB-lite"/>
    </source>
</evidence>
<proteinExistence type="predicted"/>
<sequence length="254" mass="28174">MPSDLLELSTDHLVLTTIHDPPVPVLRQIKPSSHVLSSPPSNLRSSLLVRKSNPGDSILWPIFNKHFIMRFYAVLLISSLLATVLAAPHDQLNRGSDTASLGRRGGTFSKSSPTQAAVQSPAQPSAKSENLPTIELDEKDIGKDILDNHDYQFFDYSLAHYNGEQDLIFRDFGKDKDNFMTQIEKSKNEGLYIASGVFYDPRKSRLPTSLAKSTTVKSMKSDKHSSFVIILRKSRQSGNGPRPDSGLAETDEHI</sequence>
<evidence type="ECO:0000313" key="2">
    <source>
        <dbReference type="EMBL" id="KAJ3993583.1"/>
    </source>
</evidence>
<gene>
    <name evidence="2" type="ORF">F5050DRAFT_1810367</name>
</gene>
<feature type="compositionally biased region" description="Low complexity" evidence="1">
    <location>
        <begin position="111"/>
        <end position="126"/>
    </location>
</feature>
<dbReference type="Proteomes" id="UP001163828">
    <property type="component" value="Unassembled WGS sequence"/>
</dbReference>
<keyword evidence="3" id="KW-1185">Reference proteome</keyword>
<dbReference type="EMBL" id="MU790755">
    <property type="protein sequence ID" value="KAJ3993583.1"/>
    <property type="molecule type" value="Genomic_DNA"/>
</dbReference>
<evidence type="ECO:0000313" key="3">
    <source>
        <dbReference type="Proteomes" id="UP001163828"/>
    </source>
</evidence>
<organism evidence="2 3">
    <name type="scientific">Lentinula boryana</name>
    <dbReference type="NCBI Taxonomy" id="40481"/>
    <lineage>
        <taxon>Eukaryota</taxon>
        <taxon>Fungi</taxon>
        <taxon>Dikarya</taxon>
        <taxon>Basidiomycota</taxon>
        <taxon>Agaricomycotina</taxon>
        <taxon>Agaricomycetes</taxon>
        <taxon>Agaricomycetidae</taxon>
        <taxon>Agaricales</taxon>
        <taxon>Marasmiineae</taxon>
        <taxon>Omphalotaceae</taxon>
        <taxon>Lentinula</taxon>
    </lineage>
</organism>
<protein>
    <submittedName>
        <fullName evidence="2">Uncharacterized protein</fullName>
    </submittedName>
</protein>